<dbReference type="Gene3D" id="3.40.50.1110">
    <property type="entry name" value="SGNH hydrolase"/>
    <property type="match status" value="1"/>
</dbReference>
<evidence type="ECO:0000313" key="3">
    <source>
        <dbReference type="Proteomes" id="UP000596387"/>
    </source>
</evidence>
<organism evidence="2 3">
    <name type="scientific">Ponticoccus alexandrii</name>
    <dbReference type="NCBI Taxonomy" id="1943633"/>
    <lineage>
        <taxon>Bacteria</taxon>
        <taxon>Pseudomonadati</taxon>
        <taxon>Pseudomonadota</taxon>
        <taxon>Alphaproteobacteria</taxon>
        <taxon>Rhodobacterales</taxon>
        <taxon>Roseobacteraceae</taxon>
        <taxon>Ponticoccus</taxon>
    </lineage>
</organism>
<protein>
    <recommendedName>
        <fullName evidence="1">SGNH hydrolase-type esterase domain-containing protein</fullName>
    </recommendedName>
</protein>
<dbReference type="InterPro" id="IPR051532">
    <property type="entry name" value="Ester_Hydrolysis_Enzymes"/>
</dbReference>
<dbReference type="EMBL" id="CP047170">
    <property type="protein sequence ID" value="QRF69357.1"/>
    <property type="molecule type" value="Genomic_DNA"/>
</dbReference>
<reference evidence="2 3" key="1">
    <citation type="submission" date="2019-12" db="EMBL/GenBank/DDBJ databases">
        <title>Complete Genome Sequence of a Quorum-Sensing Bacterium,Rhodobacteraceae bacterium C31, Isolated from a marine microalgae symbiotic bacteria.</title>
        <authorList>
            <person name="Zhang Y."/>
        </authorList>
    </citation>
    <scope>NUCLEOTIDE SEQUENCE [LARGE SCALE GENOMIC DNA]</scope>
    <source>
        <strain evidence="2 3">C31</strain>
        <plasmid evidence="2 3">p-SCP4</plasmid>
    </source>
</reference>
<geneLocation type="plasmid" evidence="2 3">
    <name>p-SCP4</name>
</geneLocation>
<dbReference type="Pfam" id="PF13472">
    <property type="entry name" value="Lipase_GDSL_2"/>
    <property type="match status" value="1"/>
</dbReference>
<name>A0ABX7FJ55_9RHOB</name>
<dbReference type="SUPFAM" id="SSF52266">
    <property type="entry name" value="SGNH hydrolase"/>
    <property type="match status" value="1"/>
</dbReference>
<proteinExistence type="predicted"/>
<gene>
    <name evidence="2" type="ORF">GQA70_23820</name>
</gene>
<dbReference type="PANTHER" id="PTHR30383">
    <property type="entry name" value="THIOESTERASE 1/PROTEASE 1/LYSOPHOSPHOLIPASE L1"/>
    <property type="match status" value="1"/>
</dbReference>
<sequence>MQDTLSHTSFNVQRAAAMWNIRVCVFGDSIVNGTGDPDFVGWPAYVFRQMPARHAGITLYNMGIRGNTSVQVASRWLQEATARLPETSIGHVIFSFGVNDCVDLDGRRRVELADSLAAAEAILSDAKGRWPTLMIGPSPISDPGINQRIEKLSEALAALCRRLDIPFIETFGSLRDDPLWQTELAERDGAHPGRAGYRMLASLISRSDAWSKAAAAMIAPNEQHPTGAGT</sequence>
<dbReference type="InterPro" id="IPR013830">
    <property type="entry name" value="SGNH_hydro"/>
</dbReference>
<evidence type="ECO:0000259" key="1">
    <source>
        <dbReference type="Pfam" id="PF13472"/>
    </source>
</evidence>
<dbReference type="Proteomes" id="UP000596387">
    <property type="component" value="Plasmid p-SCP4"/>
</dbReference>
<accession>A0ABX7FJ55</accession>
<keyword evidence="2" id="KW-0614">Plasmid</keyword>
<keyword evidence="3" id="KW-1185">Reference proteome</keyword>
<dbReference type="RefSeq" id="WP_023852054.1">
    <property type="nucleotide sequence ID" value="NZ_CP047170.1"/>
</dbReference>
<dbReference type="InterPro" id="IPR036514">
    <property type="entry name" value="SGNH_hydro_sf"/>
</dbReference>
<evidence type="ECO:0000313" key="2">
    <source>
        <dbReference type="EMBL" id="QRF69357.1"/>
    </source>
</evidence>
<feature type="domain" description="SGNH hydrolase-type esterase" evidence="1">
    <location>
        <begin position="25"/>
        <end position="198"/>
    </location>
</feature>